<dbReference type="GO" id="GO:0046872">
    <property type="term" value="F:metal ion binding"/>
    <property type="evidence" value="ECO:0007669"/>
    <property type="project" value="UniProtKB-KW"/>
</dbReference>
<comment type="cofactor">
    <cofactor evidence="6">
        <name>Zn(2+)</name>
        <dbReference type="ChEBI" id="CHEBI:29105"/>
    </cofactor>
    <text evidence="6">Binds 1 zinc ion per subunit.</text>
</comment>
<sequence>MFLRSIRRFATYHRFQNTTVPIWDNKKKLKYLGVAVAGTGIFVVSHIEEAPITKRKRLLWINPKWETIIGEQSYSQLIAENRDKILPENHPTVLRVKKIMNKIIKAGSAVAHDSQLSEDTSSLKTMANRSTTDNMDWKVHVIHDSTQPPNAFVLPGGKVFVISSILPICANDDGLATVLAHEYAHQLARHTGENLSKMPFYALLNLVLFTITGSSSLNRILLQTAVQMPASREMETEADYIGLMLMSQSCYDPQEAPRLWQRMAEHEKSGAARGMGSVPEFLSTHPASRRRIQNMNNWLPEAERLRELHCLGQASWW</sequence>
<organism evidence="8 9">
    <name type="scientific">Komagataella pastoris</name>
    <name type="common">Yeast</name>
    <name type="synonym">Pichia pastoris</name>
    <dbReference type="NCBI Taxonomy" id="4922"/>
    <lineage>
        <taxon>Eukaryota</taxon>
        <taxon>Fungi</taxon>
        <taxon>Dikarya</taxon>
        <taxon>Ascomycota</taxon>
        <taxon>Saccharomycotina</taxon>
        <taxon>Pichiomycetes</taxon>
        <taxon>Pichiales</taxon>
        <taxon>Pichiaceae</taxon>
        <taxon>Komagataella</taxon>
    </lineage>
</organism>
<accession>A0A1B2JC84</accession>
<dbReference type="GO" id="GO:0006515">
    <property type="term" value="P:protein quality control for misfolded or incompletely synthesized proteins"/>
    <property type="evidence" value="ECO:0007669"/>
    <property type="project" value="TreeGrafter"/>
</dbReference>
<dbReference type="GO" id="GO:0004222">
    <property type="term" value="F:metalloendopeptidase activity"/>
    <property type="evidence" value="ECO:0007669"/>
    <property type="project" value="InterPro"/>
</dbReference>
<evidence type="ECO:0000256" key="3">
    <source>
        <dbReference type="ARBA" id="ARBA00022801"/>
    </source>
</evidence>
<proteinExistence type="inferred from homology"/>
<dbReference type="Proteomes" id="UP000094565">
    <property type="component" value="Chromosome 2"/>
</dbReference>
<feature type="domain" description="Peptidase M48" evidence="7">
    <location>
        <begin position="123"/>
        <end position="298"/>
    </location>
</feature>
<evidence type="ECO:0000313" key="9">
    <source>
        <dbReference type="Proteomes" id="UP000094565"/>
    </source>
</evidence>
<dbReference type="GO" id="GO:0034982">
    <property type="term" value="P:mitochondrial protein processing"/>
    <property type="evidence" value="ECO:0007669"/>
    <property type="project" value="TreeGrafter"/>
</dbReference>
<evidence type="ECO:0000256" key="5">
    <source>
        <dbReference type="ARBA" id="ARBA00023049"/>
    </source>
</evidence>
<evidence type="ECO:0000256" key="2">
    <source>
        <dbReference type="ARBA" id="ARBA00022723"/>
    </source>
</evidence>
<evidence type="ECO:0000256" key="6">
    <source>
        <dbReference type="RuleBase" id="RU003983"/>
    </source>
</evidence>
<comment type="similarity">
    <text evidence="6">Belongs to the peptidase M48 family.</text>
</comment>
<keyword evidence="4 6" id="KW-0862">Zinc</keyword>
<evidence type="ECO:0000256" key="1">
    <source>
        <dbReference type="ARBA" id="ARBA00022670"/>
    </source>
</evidence>
<dbReference type="AlphaFoldDB" id="A0A1B2JC84"/>
<dbReference type="InterPro" id="IPR051156">
    <property type="entry name" value="Mito/Outer_Membr_Metalloprot"/>
</dbReference>
<evidence type="ECO:0000259" key="7">
    <source>
        <dbReference type="Pfam" id="PF01435"/>
    </source>
</evidence>
<dbReference type="OrthoDB" id="7464992at2759"/>
<gene>
    <name evidence="8" type="primary">OMA1</name>
    <name evidence="8" type="ORF">ATY40_BA7502713</name>
</gene>
<keyword evidence="2" id="KW-0479">Metal-binding</keyword>
<evidence type="ECO:0000313" key="8">
    <source>
        <dbReference type="EMBL" id="ANZ75541.1"/>
    </source>
</evidence>
<name>A0A1B2JC84_PICPA</name>
<dbReference type="PANTHER" id="PTHR22726:SF1">
    <property type="entry name" value="METALLOENDOPEPTIDASE OMA1, MITOCHONDRIAL"/>
    <property type="match status" value="1"/>
</dbReference>
<keyword evidence="9" id="KW-1185">Reference proteome</keyword>
<dbReference type="InterPro" id="IPR001915">
    <property type="entry name" value="Peptidase_M48"/>
</dbReference>
<dbReference type="EMBL" id="CP014585">
    <property type="protein sequence ID" value="ANZ75541.1"/>
    <property type="molecule type" value="Genomic_DNA"/>
</dbReference>
<evidence type="ECO:0000256" key="4">
    <source>
        <dbReference type="ARBA" id="ARBA00022833"/>
    </source>
</evidence>
<dbReference type="PANTHER" id="PTHR22726">
    <property type="entry name" value="METALLOENDOPEPTIDASE OMA1"/>
    <property type="match status" value="1"/>
</dbReference>
<keyword evidence="3 6" id="KW-0378">Hydrolase</keyword>
<dbReference type="CDD" id="cd07331">
    <property type="entry name" value="M48C_Oma1_like"/>
    <property type="match status" value="1"/>
</dbReference>
<protein>
    <submittedName>
        <fullName evidence="8">BA75_02713T0</fullName>
    </submittedName>
</protein>
<dbReference type="Gene3D" id="3.30.2010.10">
    <property type="entry name" value="Metalloproteases ('zincins'), catalytic domain"/>
    <property type="match status" value="1"/>
</dbReference>
<keyword evidence="1 6" id="KW-0645">Protease</keyword>
<dbReference type="Pfam" id="PF01435">
    <property type="entry name" value="Peptidase_M48"/>
    <property type="match status" value="1"/>
</dbReference>
<dbReference type="GO" id="GO:0005743">
    <property type="term" value="C:mitochondrial inner membrane"/>
    <property type="evidence" value="ECO:0007669"/>
    <property type="project" value="TreeGrafter"/>
</dbReference>
<keyword evidence="5 6" id="KW-0482">Metalloprotease</keyword>
<reference evidence="8 9" key="1">
    <citation type="submission" date="2016-02" db="EMBL/GenBank/DDBJ databases">
        <title>Comparative genomic and transcriptomic foundation for Pichia pastoris.</title>
        <authorList>
            <person name="Love K.R."/>
            <person name="Shah K.A."/>
            <person name="Whittaker C.A."/>
            <person name="Wu J."/>
            <person name="Bartlett M.C."/>
            <person name="Ma D."/>
            <person name="Leeson R.L."/>
            <person name="Priest M."/>
            <person name="Young S.K."/>
            <person name="Love J.C."/>
        </authorList>
    </citation>
    <scope>NUCLEOTIDE SEQUENCE [LARGE SCALE GENOMIC DNA]</scope>
    <source>
        <strain evidence="8 9">ATCC 28485</strain>
    </source>
</reference>